<dbReference type="EMBL" id="QSHZ01000005">
    <property type="protein sequence ID" value="RHC57274.1"/>
    <property type="molecule type" value="Genomic_DNA"/>
</dbReference>
<dbReference type="Gene3D" id="3.40.50.720">
    <property type="entry name" value="NAD(P)-binding Rossmann-like Domain"/>
    <property type="match status" value="1"/>
</dbReference>
<name>A0A414AYE5_9FIRM</name>
<evidence type="ECO:0000313" key="2">
    <source>
        <dbReference type="Proteomes" id="UP000283975"/>
    </source>
</evidence>
<gene>
    <name evidence="1" type="ORF">DW839_06025</name>
</gene>
<dbReference type="Proteomes" id="UP000283975">
    <property type="component" value="Unassembled WGS sequence"/>
</dbReference>
<protein>
    <recommendedName>
        <fullName evidence="3">Capsule polysaccharide biosynthesis protein</fullName>
    </recommendedName>
</protein>
<dbReference type="Gene3D" id="3.40.50.12580">
    <property type="match status" value="1"/>
</dbReference>
<evidence type="ECO:0008006" key="3">
    <source>
        <dbReference type="Google" id="ProtNLM"/>
    </source>
</evidence>
<organism evidence="1 2">
    <name type="scientific">Enterocloster bolteae</name>
    <dbReference type="NCBI Taxonomy" id="208479"/>
    <lineage>
        <taxon>Bacteria</taxon>
        <taxon>Bacillati</taxon>
        <taxon>Bacillota</taxon>
        <taxon>Clostridia</taxon>
        <taxon>Lachnospirales</taxon>
        <taxon>Lachnospiraceae</taxon>
        <taxon>Enterocloster</taxon>
    </lineage>
</organism>
<reference evidence="1 2" key="1">
    <citation type="submission" date="2018-08" db="EMBL/GenBank/DDBJ databases">
        <title>A genome reference for cultivated species of the human gut microbiota.</title>
        <authorList>
            <person name="Zou Y."/>
            <person name="Xue W."/>
            <person name="Luo G."/>
        </authorList>
    </citation>
    <scope>NUCLEOTIDE SEQUENCE [LARGE SCALE GENOMIC DNA]</scope>
    <source>
        <strain evidence="1 2">AM35-14</strain>
    </source>
</reference>
<evidence type="ECO:0000313" key="1">
    <source>
        <dbReference type="EMBL" id="RHC57274.1"/>
    </source>
</evidence>
<sequence length="558" mass="64746">MDIQTLKRQIEVMNKNKICVWGTGNMANAFAYHRFTYIDDFIDNDSTQTGKRFYDKRVLHPSQVTNWNHLFIIIAALSKEKIAQQLQSYGLTYGHDFLNYDDLLEPMEVAVIEEQMARNINSIRNRFVKEGSTIVFNDHALNDKVENTYYREWIPKLKDESFLFIHELGGKTKYSLDGVPILELPEALVRNLYPGNTKSCVVKDEILRAVKQKSYMDEAARHLRYKNKWLQPAGEYLIIFYFDKYIRSLFEMVRPKRVIVRTSFDAYHAMLIEICHELKIEVIHTEFGVLSGTIVFEKGGEMGESYPTLYSEKFAQLPITREEYNIAGTVWSYLQISGLNRNKQDKNGFEEKIIGRINKERPTVFYAGQADWGSGIQPYTNRTRQYHSPVFSSSIQAAIYLSKLCEKNNWNYIYKPHPRMYYEEGENDLSPITIRGDGIGINYLIDSSDVVITILSQTAYIALLRKKPTVLLGYMQLKSKGCAYEAYSENNIEKAIMSAIKDGFSKQQQEAFQKHVAQVLKYYVYDDGAERKLRFGKEMPSSFDEIDVLPNILKNKEI</sequence>
<proteinExistence type="predicted"/>
<accession>A0A414AYE5</accession>
<dbReference type="InterPro" id="IPR043148">
    <property type="entry name" value="TagF_C"/>
</dbReference>
<dbReference type="AlphaFoldDB" id="A0A414AYE5"/>
<comment type="caution">
    <text evidence="1">The sequence shown here is derived from an EMBL/GenBank/DDBJ whole genome shotgun (WGS) entry which is preliminary data.</text>
</comment>